<dbReference type="PANTHER" id="PTHR11178:SF1">
    <property type="entry name" value="NFU1 IRON-SULFUR CLUSTER SCAFFOLD HOMOLOG, MITOCHONDRIAL"/>
    <property type="match status" value="1"/>
</dbReference>
<dbReference type="EMBL" id="MCGG01000072">
    <property type="protein sequence ID" value="OEJ64329.1"/>
    <property type="molecule type" value="Genomic_DNA"/>
</dbReference>
<evidence type="ECO:0000256" key="1">
    <source>
        <dbReference type="ARBA" id="ARBA00006420"/>
    </source>
</evidence>
<dbReference type="PANTHER" id="PTHR11178">
    <property type="entry name" value="IRON-SULFUR CLUSTER SCAFFOLD PROTEIN NFU-RELATED"/>
    <property type="match status" value="1"/>
</dbReference>
<dbReference type="Pfam" id="PF01106">
    <property type="entry name" value="NifU"/>
    <property type="match status" value="1"/>
</dbReference>
<dbReference type="Gene3D" id="3.30.1370.70">
    <property type="entry name" value="Scaffold protein Nfu/NifU, N-terminal domain"/>
    <property type="match status" value="1"/>
</dbReference>
<dbReference type="RefSeq" id="WP_069959313.1">
    <property type="nucleotide sequence ID" value="NZ_MCGG01000072.1"/>
</dbReference>
<feature type="domain" description="Scaffold protein Nfu/NifU N-terminal" evidence="2">
    <location>
        <begin position="3"/>
        <end position="89"/>
    </location>
</feature>
<organism evidence="3 4">
    <name type="scientific">Magnetovibrio blakemorei</name>
    <dbReference type="NCBI Taxonomy" id="28181"/>
    <lineage>
        <taxon>Bacteria</taxon>
        <taxon>Pseudomonadati</taxon>
        <taxon>Pseudomonadota</taxon>
        <taxon>Alphaproteobacteria</taxon>
        <taxon>Rhodospirillales</taxon>
        <taxon>Magnetovibrionaceae</taxon>
        <taxon>Magnetovibrio</taxon>
    </lineage>
</organism>
<comment type="similarity">
    <text evidence="1">Belongs to the NifU family.</text>
</comment>
<dbReference type="InterPro" id="IPR014824">
    <property type="entry name" value="Nfu/NifU_N"/>
</dbReference>
<dbReference type="PIRSF" id="PIRSF036773">
    <property type="entry name" value="HIRIP5"/>
    <property type="match status" value="1"/>
</dbReference>
<dbReference type="SMART" id="SM00932">
    <property type="entry name" value="Nfu_N"/>
    <property type="match status" value="1"/>
</dbReference>
<dbReference type="GO" id="GO:0016226">
    <property type="term" value="P:iron-sulfur cluster assembly"/>
    <property type="evidence" value="ECO:0007669"/>
    <property type="project" value="InterPro"/>
</dbReference>
<dbReference type="Pfam" id="PF08712">
    <property type="entry name" value="Nfu_N"/>
    <property type="match status" value="1"/>
</dbReference>
<dbReference type="AlphaFoldDB" id="A0A1E5Q3N4"/>
<proteinExistence type="inferred from homology"/>
<gene>
    <name evidence="3" type="ORF">BEN30_16760</name>
</gene>
<dbReference type="InterPro" id="IPR001075">
    <property type="entry name" value="NIF_FeS_clus_asmbl_NifU_C"/>
</dbReference>
<dbReference type="Gene3D" id="3.30.300.130">
    <property type="entry name" value="Fe-S cluster assembly (FSCA)"/>
    <property type="match status" value="1"/>
</dbReference>
<dbReference type="Proteomes" id="UP000095347">
    <property type="component" value="Unassembled WGS sequence"/>
</dbReference>
<dbReference type="STRING" id="28181.BEN30_16760"/>
<protein>
    <submittedName>
        <fullName evidence="3">Iron transporter</fullName>
    </submittedName>
</protein>
<dbReference type="GO" id="GO:0051536">
    <property type="term" value="F:iron-sulfur cluster binding"/>
    <property type="evidence" value="ECO:0007669"/>
    <property type="project" value="InterPro"/>
</dbReference>
<keyword evidence="4" id="KW-1185">Reference proteome</keyword>
<dbReference type="FunFam" id="3.30.300.130:FF:000001">
    <property type="entry name" value="NFU1 iron-sulfur cluster scaffold"/>
    <property type="match status" value="1"/>
</dbReference>
<name>A0A1E5Q3N4_9PROT</name>
<dbReference type="InterPro" id="IPR034904">
    <property type="entry name" value="FSCA_dom_sf"/>
</dbReference>
<evidence type="ECO:0000313" key="4">
    <source>
        <dbReference type="Proteomes" id="UP000095347"/>
    </source>
</evidence>
<dbReference type="FunFam" id="3.30.1370.70:FF:000001">
    <property type="entry name" value="NifU-like protein 4, mitochondrial"/>
    <property type="match status" value="1"/>
</dbReference>
<dbReference type="OrthoDB" id="9796965at2"/>
<comment type="caution">
    <text evidence="3">The sequence shown here is derived from an EMBL/GenBank/DDBJ whole genome shotgun (WGS) entry which is preliminary data.</text>
</comment>
<evidence type="ECO:0000313" key="3">
    <source>
        <dbReference type="EMBL" id="OEJ64329.1"/>
    </source>
</evidence>
<dbReference type="SUPFAM" id="SSF117916">
    <property type="entry name" value="Fe-S cluster assembly (FSCA) domain-like"/>
    <property type="match status" value="1"/>
</dbReference>
<dbReference type="InterPro" id="IPR036498">
    <property type="entry name" value="Nfu/NifU_N_sf"/>
</dbReference>
<sequence>MFIQTEATPNPATLKFLPGTQVMTSGTANFTDAASASQSPLALRLFEIDGVDGIFLGGDFVTVTKGDDAAWDVVKPRVLAAVMDHFTQGLAVMNSSGDAADDGEGDSETVKQIKELIETRVRPAVAQDGGDIVFRSFEEGVVYLHMQGSCAGCPSSTATLKNGIENMLRHYVPEVVEVRAVN</sequence>
<evidence type="ECO:0000259" key="2">
    <source>
        <dbReference type="SMART" id="SM00932"/>
    </source>
</evidence>
<dbReference type="GO" id="GO:0005506">
    <property type="term" value="F:iron ion binding"/>
    <property type="evidence" value="ECO:0007669"/>
    <property type="project" value="InterPro"/>
</dbReference>
<dbReference type="InterPro" id="IPR035433">
    <property type="entry name" value="NFU1-like"/>
</dbReference>
<accession>A0A1E5Q3N4</accession>
<reference evidence="4" key="1">
    <citation type="submission" date="2016-07" db="EMBL/GenBank/DDBJ databases">
        <authorList>
            <person name="Florea S."/>
            <person name="Webb J.S."/>
            <person name="Jaromczyk J."/>
            <person name="Schardl C.L."/>
        </authorList>
    </citation>
    <scope>NUCLEOTIDE SEQUENCE [LARGE SCALE GENOMIC DNA]</scope>
    <source>
        <strain evidence="4">MV-1</strain>
    </source>
</reference>
<dbReference type="SUPFAM" id="SSF110836">
    <property type="entry name" value="Hypothetical protein SAV1430"/>
    <property type="match status" value="1"/>
</dbReference>